<reference evidence="2" key="1">
    <citation type="submission" date="2019-11" db="EMBL/GenBank/DDBJ databases">
        <authorList>
            <person name="Liu Y."/>
            <person name="Hou J."/>
            <person name="Li T.-Q."/>
            <person name="Guan C.-H."/>
            <person name="Wu X."/>
            <person name="Wu H.-Z."/>
            <person name="Ling F."/>
            <person name="Zhang R."/>
            <person name="Shi X.-G."/>
            <person name="Ren J.-P."/>
            <person name="Chen E.-F."/>
            <person name="Sun J.-M."/>
        </authorList>
    </citation>
    <scope>NUCLEOTIDE SEQUENCE</scope>
    <source>
        <strain evidence="2">Adult_tree_wgs_1</strain>
        <tissue evidence="2">Leaves</tissue>
    </source>
</reference>
<evidence type="ECO:0000256" key="1">
    <source>
        <dbReference type="SAM" id="MobiDB-lite"/>
    </source>
</evidence>
<dbReference type="GO" id="GO:0005634">
    <property type="term" value="C:nucleus"/>
    <property type="evidence" value="ECO:0007669"/>
    <property type="project" value="TreeGrafter"/>
</dbReference>
<dbReference type="PANTHER" id="PTHR24030:SF0">
    <property type="entry name" value="PROTEIN CMSS1"/>
    <property type="match status" value="1"/>
</dbReference>
<dbReference type="AlphaFoldDB" id="A0A834FV08"/>
<organism evidence="2 3">
    <name type="scientific">Rhododendron simsii</name>
    <name type="common">Sims's rhododendron</name>
    <dbReference type="NCBI Taxonomy" id="118357"/>
    <lineage>
        <taxon>Eukaryota</taxon>
        <taxon>Viridiplantae</taxon>
        <taxon>Streptophyta</taxon>
        <taxon>Embryophyta</taxon>
        <taxon>Tracheophyta</taxon>
        <taxon>Spermatophyta</taxon>
        <taxon>Magnoliopsida</taxon>
        <taxon>eudicotyledons</taxon>
        <taxon>Gunneridae</taxon>
        <taxon>Pentapetalae</taxon>
        <taxon>asterids</taxon>
        <taxon>Ericales</taxon>
        <taxon>Ericaceae</taxon>
        <taxon>Ericoideae</taxon>
        <taxon>Rhodoreae</taxon>
        <taxon>Rhododendron</taxon>
    </lineage>
</organism>
<proteinExistence type="predicted"/>
<feature type="region of interest" description="Disordered" evidence="1">
    <location>
        <begin position="1"/>
        <end position="34"/>
    </location>
</feature>
<sequence>MGGGKQEKRSKGSRRTPKNENPNIQKRIPLGPNRVLAKKKKAKTNLHKNHSSSLGVTTAAEQLSFFVDQYQPANGVQLTALELESIKAEKCILELSQGMDLSASNLGEHMKAAFGSSWKEVLCEKQLLEGKIDPGSPALLVISLSALRSLELRSLFEYLRKECIMVPQDFQGFDQRFSKHMKVEEQEATSSDKVGGVSYRVRKTEKNLGRILCARMLLPLILGGRCSLPVRYLEVAVLKNRVNIACGLWIKKLINVEALGLSVAVIALDMHTDVKGYSLVTLPQFRLFLLPQVRLFLLLPLPFTIVLSYAIEMNSGTCISATSTHGCFKVIFVSVFMPPYQFST</sequence>
<name>A0A834FV08_RHOSS</name>
<dbReference type="PANTHER" id="PTHR24030">
    <property type="entry name" value="PROTEIN CMSS1"/>
    <property type="match status" value="1"/>
</dbReference>
<dbReference type="OrthoDB" id="1929311at2759"/>
<evidence type="ECO:0000313" key="3">
    <source>
        <dbReference type="Proteomes" id="UP000626092"/>
    </source>
</evidence>
<dbReference type="GO" id="GO:0030686">
    <property type="term" value="C:90S preribosome"/>
    <property type="evidence" value="ECO:0007669"/>
    <property type="project" value="TreeGrafter"/>
</dbReference>
<gene>
    <name evidence="2" type="ORF">RHSIM_RhsimUnG0147000</name>
</gene>
<comment type="caution">
    <text evidence="2">The sequence shown here is derived from an EMBL/GenBank/DDBJ whole genome shotgun (WGS) entry which is preliminary data.</text>
</comment>
<protein>
    <submittedName>
        <fullName evidence="2">Uncharacterized protein</fullName>
    </submittedName>
</protein>
<dbReference type="EMBL" id="WJXA01000318">
    <property type="protein sequence ID" value="KAF7113229.1"/>
    <property type="molecule type" value="Genomic_DNA"/>
</dbReference>
<evidence type="ECO:0000313" key="2">
    <source>
        <dbReference type="EMBL" id="KAF7113229.1"/>
    </source>
</evidence>
<keyword evidence="3" id="KW-1185">Reference proteome</keyword>
<dbReference type="Proteomes" id="UP000626092">
    <property type="component" value="Unassembled WGS sequence"/>
</dbReference>
<accession>A0A834FV08</accession>
<dbReference type="InterPro" id="IPR032704">
    <property type="entry name" value="Cms1"/>
</dbReference>
<feature type="compositionally biased region" description="Basic and acidic residues" evidence="1">
    <location>
        <begin position="1"/>
        <end position="10"/>
    </location>
</feature>